<dbReference type="PROSITE" id="PS51192">
    <property type="entry name" value="HELICASE_ATP_BIND_1"/>
    <property type="match status" value="1"/>
</dbReference>
<dbReference type="InterPro" id="IPR001650">
    <property type="entry name" value="Helicase_C-like"/>
</dbReference>
<organism evidence="4">
    <name type="scientific">viral metagenome</name>
    <dbReference type="NCBI Taxonomy" id="1070528"/>
    <lineage>
        <taxon>unclassified sequences</taxon>
        <taxon>metagenomes</taxon>
        <taxon>organismal metagenomes</taxon>
    </lineage>
</organism>
<dbReference type="GO" id="GO:0003677">
    <property type="term" value="F:DNA binding"/>
    <property type="evidence" value="ECO:0007669"/>
    <property type="project" value="InterPro"/>
</dbReference>
<dbReference type="InterPro" id="IPR027417">
    <property type="entry name" value="P-loop_NTPase"/>
</dbReference>
<dbReference type="CDD" id="cd18793">
    <property type="entry name" value="SF2_C_SNF"/>
    <property type="match status" value="1"/>
</dbReference>
<protein>
    <recommendedName>
        <fullName evidence="5">Helicase</fullName>
    </recommendedName>
</protein>
<dbReference type="PANTHER" id="PTHR45766">
    <property type="entry name" value="DNA ANNEALING HELICASE AND ENDONUCLEASE ZRANB3 FAMILY MEMBER"/>
    <property type="match status" value="1"/>
</dbReference>
<dbReference type="SMART" id="SM00490">
    <property type="entry name" value="HELICc"/>
    <property type="match status" value="1"/>
</dbReference>
<keyword evidence="1" id="KW-0378">Hydrolase</keyword>
<dbReference type="AlphaFoldDB" id="A0A6C0I205"/>
<evidence type="ECO:0000256" key="1">
    <source>
        <dbReference type="ARBA" id="ARBA00022801"/>
    </source>
</evidence>
<dbReference type="EMBL" id="MN740067">
    <property type="protein sequence ID" value="QHT86397.1"/>
    <property type="molecule type" value="Genomic_DNA"/>
</dbReference>
<dbReference type="PROSITE" id="PS51194">
    <property type="entry name" value="HELICASE_CTER"/>
    <property type="match status" value="1"/>
</dbReference>
<dbReference type="SMART" id="SM00487">
    <property type="entry name" value="DEXDc"/>
    <property type="match status" value="1"/>
</dbReference>
<dbReference type="PANTHER" id="PTHR45766:SF6">
    <property type="entry name" value="SWI_SNF-RELATED MATRIX-ASSOCIATED ACTIN-DEPENDENT REGULATOR OF CHROMATIN SUBFAMILY A-LIKE PROTEIN 1"/>
    <property type="match status" value="1"/>
</dbReference>
<dbReference type="PROSITE" id="PS00690">
    <property type="entry name" value="DEAH_ATP_HELICASE"/>
    <property type="match status" value="1"/>
</dbReference>
<proteinExistence type="predicted"/>
<dbReference type="Pfam" id="PF04851">
    <property type="entry name" value="ResIII"/>
    <property type="match status" value="1"/>
</dbReference>
<dbReference type="GO" id="GO:0016787">
    <property type="term" value="F:hydrolase activity"/>
    <property type="evidence" value="ECO:0007669"/>
    <property type="project" value="UniProtKB-KW"/>
</dbReference>
<dbReference type="InterPro" id="IPR049730">
    <property type="entry name" value="SNF2/RAD54-like_C"/>
</dbReference>
<dbReference type="InterPro" id="IPR014001">
    <property type="entry name" value="Helicase_ATP-bd"/>
</dbReference>
<accession>A0A6C0I205</accession>
<feature type="domain" description="Helicase ATP-binding" evidence="2">
    <location>
        <begin position="27"/>
        <end position="175"/>
    </location>
</feature>
<evidence type="ECO:0000313" key="4">
    <source>
        <dbReference type="EMBL" id="QHT86397.1"/>
    </source>
</evidence>
<feature type="domain" description="Helicase C-terminal" evidence="3">
    <location>
        <begin position="276"/>
        <end position="438"/>
    </location>
</feature>
<evidence type="ECO:0000259" key="3">
    <source>
        <dbReference type="PROSITE" id="PS51194"/>
    </source>
</evidence>
<reference evidence="4" key="1">
    <citation type="journal article" date="2020" name="Nature">
        <title>Giant virus diversity and host interactions through global metagenomics.</title>
        <authorList>
            <person name="Schulz F."/>
            <person name="Roux S."/>
            <person name="Paez-Espino D."/>
            <person name="Jungbluth S."/>
            <person name="Walsh D.A."/>
            <person name="Denef V.J."/>
            <person name="McMahon K.D."/>
            <person name="Konstantinidis K.T."/>
            <person name="Eloe-Fadrosh E.A."/>
            <person name="Kyrpides N.C."/>
            <person name="Woyke T."/>
        </authorList>
    </citation>
    <scope>NUCLEOTIDE SEQUENCE</scope>
    <source>
        <strain evidence="4">GVMAG-M-3300023184-186</strain>
    </source>
</reference>
<dbReference type="Gene3D" id="3.40.50.300">
    <property type="entry name" value="P-loop containing nucleotide triphosphate hydrolases"/>
    <property type="match status" value="2"/>
</dbReference>
<sequence length="471" mass="53827">MEQQNICEDILYKDTKLRLKRHQLSVSNQLVRTHGVIAVHSVGTGKTLAAVSASQCLLKKNIIKNIIVVTPTSLQKNFIKQAIQYGLTQKQIDNNYIFYTIQGITNAIESGKAANPSHSLLIVDEAHNLRTLNGSRFNAINKYTKKAHRVLLLTATPLINYSSDIINLISLAAKDAPMSQDLFNSMIGDRDRTKFKKYIKGIFNFYLKKSTKIDPNFPSTKTIEVFLPMTGSYLDTYNKIEQGEAGKIKDFNGKNLHVFYNGLRRASNIIEGQSDKVNWIKKKIKSDPNVKFLIFSHFINMGIVPVMKWLDKVKIPYAHITGDLNMAKREDAVIKYNTNKIKVLFISKAGSEGLDLKGTRYIIIMESAWNENSIKQIVGRGVRYKSHAALPKSKHNVTIYKLYTIKPEENEHINEIKKNHLLKLKISDKVKSLSKKIMMSVDLYLRNYSWAKQQQLDQFEKLLIKYSKNNK</sequence>
<dbReference type="SUPFAM" id="SSF52540">
    <property type="entry name" value="P-loop containing nucleoside triphosphate hydrolases"/>
    <property type="match status" value="2"/>
</dbReference>
<dbReference type="InterPro" id="IPR002464">
    <property type="entry name" value="DNA/RNA_helicase_DEAH_CS"/>
</dbReference>
<dbReference type="GO" id="GO:0005524">
    <property type="term" value="F:ATP binding"/>
    <property type="evidence" value="ECO:0007669"/>
    <property type="project" value="InterPro"/>
</dbReference>
<evidence type="ECO:0008006" key="5">
    <source>
        <dbReference type="Google" id="ProtNLM"/>
    </source>
</evidence>
<dbReference type="InterPro" id="IPR006935">
    <property type="entry name" value="Helicase/UvrB_N"/>
</dbReference>
<dbReference type="Pfam" id="PF00271">
    <property type="entry name" value="Helicase_C"/>
    <property type="match status" value="1"/>
</dbReference>
<evidence type="ECO:0000259" key="2">
    <source>
        <dbReference type="PROSITE" id="PS51192"/>
    </source>
</evidence>
<name>A0A6C0I205_9ZZZZ</name>